<evidence type="ECO:0000256" key="2">
    <source>
        <dbReference type="ARBA" id="ARBA00023157"/>
    </source>
</evidence>
<dbReference type="PANTHER" id="PTHR40469:SF2">
    <property type="entry name" value="GALACTOSE-BINDING DOMAIN-LIKE SUPERFAMILY PROTEIN"/>
    <property type="match status" value="1"/>
</dbReference>
<dbReference type="InterPro" id="IPR006558">
    <property type="entry name" value="LamG-like"/>
</dbReference>
<dbReference type="InterPro" id="IPR032109">
    <property type="entry name" value="Big_3_5"/>
</dbReference>
<dbReference type="Pfam" id="PF06283">
    <property type="entry name" value="ThuA"/>
    <property type="match status" value="1"/>
</dbReference>
<dbReference type="EMBL" id="JBHTCH010000004">
    <property type="protein sequence ID" value="MFC7359719.1"/>
    <property type="molecule type" value="Genomic_DNA"/>
</dbReference>
<dbReference type="CDD" id="cd00110">
    <property type="entry name" value="LamG"/>
    <property type="match status" value="1"/>
</dbReference>
<name>A0ABW2N1I3_9ACTN</name>
<dbReference type="PROSITE" id="PS50093">
    <property type="entry name" value="PKD"/>
    <property type="match status" value="1"/>
</dbReference>
<dbReference type="PANTHER" id="PTHR40469">
    <property type="entry name" value="SECRETED GLYCOSYL HYDROLASE"/>
    <property type="match status" value="1"/>
</dbReference>
<dbReference type="CDD" id="cd04084">
    <property type="entry name" value="CBM6_xylanase-like"/>
    <property type="match status" value="1"/>
</dbReference>
<dbReference type="InterPro" id="IPR000601">
    <property type="entry name" value="PKD_dom"/>
</dbReference>
<evidence type="ECO:0000256" key="3">
    <source>
        <dbReference type="SAM" id="SignalP"/>
    </source>
</evidence>
<evidence type="ECO:0000313" key="5">
    <source>
        <dbReference type="EMBL" id="MFC7359719.1"/>
    </source>
</evidence>
<dbReference type="InterPro" id="IPR001791">
    <property type="entry name" value="Laminin_G"/>
</dbReference>
<dbReference type="SUPFAM" id="SSF49899">
    <property type="entry name" value="Concanavalin A-like lectins/glucanases"/>
    <property type="match status" value="1"/>
</dbReference>
<keyword evidence="1 3" id="KW-0732">Signal</keyword>
<dbReference type="InterPro" id="IPR012938">
    <property type="entry name" value="Glc/Sorbosone_DH"/>
</dbReference>
<gene>
    <name evidence="5" type="ORF">ACFQO6_05500</name>
</gene>
<dbReference type="Pfam" id="PF16640">
    <property type="entry name" value="Big_3_5"/>
    <property type="match status" value="1"/>
</dbReference>
<dbReference type="RefSeq" id="WP_255889834.1">
    <property type="nucleotide sequence ID" value="NZ_JAFMZM010000002.1"/>
</dbReference>
<dbReference type="Gene3D" id="2.60.40.3440">
    <property type="match status" value="1"/>
</dbReference>
<dbReference type="InterPro" id="IPR013783">
    <property type="entry name" value="Ig-like_fold"/>
</dbReference>
<evidence type="ECO:0000259" key="4">
    <source>
        <dbReference type="PROSITE" id="PS50093"/>
    </source>
</evidence>
<dbReference type="Gene3D" id="2.60.120.200">
    <property type="match status" value="1"/>
</dbReference>
<dbReference type="SMART" id="SM00560">
    <property type="entry name" value="LamGL"/>
    <property type="match status" value="1"/>
</dbReference>
<feature type="domain" description="PKD" evidence="4">
    <location>
        <begin position="723"/>
        <end position="802"/>
    </location>
</feature>
<dbReference type="InterPro" id="IPR011042">
    <property type="entry name" value="6-blade_b-propeller_TolB-like"/>
</dbReference>
<feature type="signal peptide" evidence="3">
    <location>
        <begin position="1"/>
        <end position="31"/>
    </location>
</feature>
<dbReference type="Gene3D" id="2.120.10.30">
    <property type="entry name" value="TolB, C-terminal domain"/>
    <property type="match status" value="1"/>
</dbReference>
<dbReference type="InterPro" id="IPR029010">
    <property type="entry name" value="ThuA-like"/>
</dbReference>
<dbReference type="Gene3D" id="2.60.40.10">
    <property type="entry name" value="Immunoglobulins"/>
    <property type="match status" value="2"/>
</dbReference>
<dbReference type="InterPro" id="IPR022409">
    <property type="entry name" value="PKD/Chitinase_dom"/>
</dbReference>
<protein>
    <submittedName>
        <fullName evidence="5">ThuA domain-containing protein</fullName>
    </submittedName>
</protein>
<keyword evidence="6" id="KW-1185">Reference proteome</keyword>
<dbReference type="InterPro" id="IPR011041">
    <property type="entry name" value="Quinoprot_gluc/sorb_DH_b-prop"/>
</dbReference>
<dbReference type="Pfam" id="PF07995">
    <property type="entry name" value="GSDH"/>
    <property type="match status" value="1"/>
</dbReference>
<evidence type="ECO:0000256" key="1">
    <source>
        <dbReference type="ARBA" id="ARBA00022729"/>
    </source>
</evidence>
<dbReference type="Pfam" id="PF17963">
    <property type="entry name" value="Big_9"/>
    <property type="match status" value="1"/>
</dbReference>
<dbReference type="InterPro" id="IPR013320">
    <property type="entry name" value="ConA-like_dom_sf"/>
</dbReference>
<dbReference type="SUPFAM" id="SSF50952">
    <property type="entry name" value="Soluble quinoprotein glucose dehydrogenase"/>
    <property type="match status" value="1"/>
</dbReference>
<dbReference type="InterPro" id="IPR035986">
    <property type="entry name" value="PKD_dom_sf"/>
</dbReference>
<dbReference type="InterPro" id="IPR029062">
    <property type="entry name" value="Class_I_gatase-like"/>
</dbReference>
<keyword evidence="2" id="KW-1015">Disulfide bond</keyword>
<feature type="chain" id="PRO_5046557803" evidence="3">
    <location>
        <begin position="32"/>
        <end position="1553"/>
    </location>
</feature>
<dbReference type="Pfam" id="PF13385">
    <property type="entry name" value="Laminin_G_3"/>
    <property type="match status" value="1"/>
</dbReference>
<accession>A0ABW2N1I3</accession>
<dbReference type="SUPFAM" id="SSF49299">
    <property type="entry name" value="PKD domain"/>
    <property type="match status" value="1"/>
</dbReference>
<dbReference type="SMART" id="SM00089">
    <property type="entry name" value="PKD"/>
    <property type="match status" value="1"/>
</dbReference>
<dbReference type="Gene3D" id="2.60.120.260">
    <property type="entry name" value="Galactose-binding domain-like"/>
    <property type="match status" value="1"/>
</dbReference>
<dbReference type="SUPFAM" id="SSF52317">
    <property type="entry name" value="Class I glutamine amidotransferase-like"/>
    <property type="match status" value="1"/>
</dbReference>
<dbReference type="Gene3D" id="3.40.50.880">
    <property type="match status" value="1"/>
</dbReference>
<evidence type="ECO:0000313" key="6">
    <source>
        <dbReference type="Proteomes" id="UP001596524"/>
    </source>
</evidence>
<dbReference type="Pfam" id="PF18911">
    <property type="entry name" value="PKD_4"/>
    <property type="match status" value="1"/>
</dbReference>
<organism evidence="5 6">
    <name type="scientific">Nocardioides astragali</name>
    <dbReference type="NCBI Taxonomy" id="1776736"/>
    <lineage>
        <taxon>Bacteria</taxon>
        <taxon>Bacillati</taxon>
        <taxon>Actinomycetota</taxon>
        <taxon>Actinomycetes</taxon>
        <taxon>Propionibacteriales</taxon>
        <taxon>Nocardioidaceae</taxon>
        <taxon>Nocardioides</taxon>
    </lineage>
</organism>
<reference evidence="6" key="1">
    <citation type="journal article" date="2019" name="Int. J. Syst. Evol. Microbiol.">
        <title>The Global Catalogue of Microorganisms (GCM) 10K type strain sequencing project: providing services to taxonomists for standard genome sequencing and annotation.</title>
        <authorList>
            <consortium name="The Broad Institute Genomics Platform"/>
            <consortium name="The Broad Institute Genome Sequencing Center for Infectious Disease"/>
            <person name="Wu L."/>
            <person name="Ma J."/>
        </authorList>
    </citation>
    <scope>NUCLEOTIDE SEQUENCE [LARGE SCALE GENOMIC DNA]</scope>
    <source>
        <strain evidence="6">FCH27</strain>
    </source>
</reference>
<sequence>MRRRNQSIVLTVFLAFVASTLPGTMLSSAQAHDEYDVLFFHKTTGFRHDSIPAAITAVEELGVEHHFSVTESQDASVFSDAGLAEYEAVVLFTDGENTLDVGQRAAFEQFVKDGGGVAGLHSSSNMDKSNWQWWSDLMGGAFFKSHPSGADQFQEATVRVEDATHPSTAELPAEWVRSDEWYNFTANPREAGVHVLASLDESTYSPGGDAMGDDHPIAWCSNYDGGRSWYTALGHNPEHYSEPLLRKHILGGIQWAAGVAEGDCGEPREAVPTEASFEKVALDDSTANPMELAVAPDGRVLYVELAGAVKLYDPETGAVTKAGQIPVHRGNENGLLGIALDPDFETNPWVYLFYSAPSPEVQRVARFTLDGDSLDMASEKVLLEFPHQREVCCHSAGSMAFGPDGNLFISTGDDTAHFASDGFAPIDGRIHDEHTSQDAKRSYDARRTSGNTNDLRGKILRITPEDDGTYSIPEGNLFPPGMEKTRSEIYTMGHRNPFRIAVDDETGWVYAGEVGPDAGADNPNRGPRGYDEWNQIRESGNYGWPYCIADSQPYRAWDFATGTAGESFDCENGPKNESPFNTGLETVPPVKDAFVWYPYGASPEFPEIPQGGGRSAYAGAVYHYDEDLLGDGQFPKYYDDAVFVMEWSRKWIGMLRLDENGHYAGFERFMPGTQFRSPHDMAFGPDGAMYLLEWGVDFNYGGGGVNPDSGLYKINYTDGARTPVAKAAADRDSGPAPLEVAFSSEGSHDPDGDELTYTWDLGDGTTSDEANPTHTYTEPGEYAVQLTVADPSGRSSSSNLTIVAGNTRPEVTLELPANGQVFGWGDAIPFRVSVSDPEDGSGPAIDCERVSVQQGLYHDEGGNAHVHPGLSQTGCEGVLQTQADAEHGDSADISLVVTANYTDLGGESGSPELTGGVSHVLQQHRKQTEHFSDASDDIAVGAANDAQTGGGAAITGQDGAWASYEPYNLKGVDEMTLRAKAEDDATLEIRRDTPDGELLGTANITGSTEVGRTAGPDGFGTAVRLNGGSALQYVEMPEGPLRDVEDFTVSTWVDWDGSQTWARIFDFGSGTGNYMFLTPAAGGTGNLRYAITTGSGEQTIEGPALPTDGWHHVAVTLSGTTGTLYLDGEPVGTNTNMTLSPADLGATDQNWIGDSQWEPDPLLSGSVDDFNVFDRALPPAEVASMMDGAGGDVGGGNVAWYQFDEDGGSIAVDSSGIGNDGTVVVSDDAATWQDVVVDLSDAQGSFPLHLVFPDEKVRVNWMELNKGSTTNTAPVAVGDTYSTDEGTALTVDAPGVLANDTDADGDPLTAVGAGQPDHGEVTLESDGGFAYTPKAGYTGTDTFTYRVDDGTDTSAPVIVTIAVRDVGPTKTQITGSVTAHRYGTEGEVAVTVTPAAATGEVEVVTGSRRLATGTLVGGKADLVLPARSLRPGTHDLTLRYVGDDAHQGSSTTLSVIVRKAAPRMNVKAPAAVRRGGRPKVKVTISAPNGVPVTGQVTLKLQGGKAITRRLANGQTTVRLPKLTKLGRQVVKVVYRGSPLLESVAKAIRITVRR</sequence>
<dbReference type="SUPFAM" id="SSF63829">
    <property type="entry name" value="Calcium-dependent phosphotriesterase"/>
    <property type="match status" value="1"/>
</dbReference>
<dbReference type="Proteomes" id="UP001596524">
    <property type="component" value="Unassembled WGS sequence"/>
</dbReference>
<proteinExistence type="predicted"/>
<dbReference type="CDD" id="cd00146">
    <property type="entry name" value="PKD"/>
    <property type="match status" value="1"/>
</dbReference>
<comment type="caution">
    <text evidence="5">The sequence shown here is derived from an EMBL/GenBank/DDBJ whole genome shotgun (WGS) entry which is preliminary data.</text>
</comment>